<dbReference type="EMBL" id="RRYP01000276">
    <property type="protein sequence ID" value="TNV87688.1"/>
    <property type="molecule type" value="Genomic_DNA"/>
</dbReference>
<evidence type="ECO:0000313" key="3">
    <source>
        <dbReference type="Proteomes" id="UP000785679"/>
    </source>
</evidence>
<keyword evidence="1" id="KW-1133">Transmembrane helix</keyword>
<comment type="caution">
    <text evidence="2">The sequence shown here is derived from an EMBL/GenBank/DDBJ whole genome shotgun (WGS) entry which is preliminary data.</text>
</comment>
<keyword evidence="1" id="KW-0472">Membrane</keyword>
<gene>
    <name evidence="2" type="ORF">FGO68_gene14179</name>
</gene>
<dbReference type="AlphaFoldDB" id="A0A8J8P669"/>
<reference evidence="2" key="1">
    <citation type="submission" date="2019-06" db="EMBL/GenBank/DDBJ databases">
        <authorList>
            <person name="Zheng W."/>
        </authorList>
    </citation>
    <scope>NUCLEOTIDE SEQUENCE</scope>
    <source>
        <strain evidence="2">QDHG01</strain>
    </source>
</reference>
<protein>
    <submittedName>
        <fullName evidence="2">Uncharacterized protein</fullName>
    </submittedName>
</protein>
<keyword evidence="1" id="KW-0812">Transmembrane</keyword>
<dbReference type="Proteomes" id="UP000785679">
    <property type="component" value="Unassembled WGS sequence"/>
</dbReference>
<keyword evidence="3" id="KW-1185">Reference proteome</keyword>
<accession>A0A8J8P669</accession>
<name>A0A8J8P669_HALGN</name>
<evidence type="ECO:0000256" key="1">
    <source>
        <dbReference type="SAM" id="Phobius"/>
    </source>
</evidence>
<feature type="transmembrane region" description="Helical" evidence="1">
    <location>
        <begin position="12"/>
        <end position="32"/>
    </location>
</feature>
<sequence>MSKIIITRGISHSLINLSLLIGPTLINAFLHISRMQHSGATSKPVPQETQDNHLVKNSSEAYHNSCSHMPSRMHLQLNQTQLQSYWKGGRTYPKII</sequence>
<proteinExistence type="predicted"/>
<organism evidence="2 3">
    <name type="scientific">Halteria grandinella</name>
    <dbReference type="NCBI Taxonomy" id="5974"/>
    <lineage>
        <taxon>Eukaryota</taxon>
        <taxon>Sar</taxon>
        <taxon>Alveolata</taxon>
        <taxon>Ciliophora</taxon>
        <taxon>Intramacronucleata</taxon>
        <taxon>Spirotrichea</taxon>
        <taxon>Stichotrichia</taxon>
        <taxon>Sporadotrichida</taxon>
        <taxon>Halteriidae</taxon>
        <taxon>Halteria</taxon>
    </lineage>
</organism>
<evidence type="ECO:0000313" key="2">
    <source>
        <dbReference type="EMBL" id="TNV87688.1"/>
    </source>
</evidence>